<evidence type="ECO:0000256" key="6">
    <source>
        <dbReference type="ARBA" id="ARBA00022801"/>
    </source>
</evidence>
<dbReference type="SUPFAM" id="SSF52096">
    <property type="entry name" value="ClpP/crotonase"/>
    <property type="match status" value="1"/>
</dbReference>
<dbReference type="Gene3D" id="6.20.330.10">
    <property type="match status" value="1"/>
</dbReference>
<evidence type="ECO:0000313" key="14">
    <source>
        <dbReference type="EMBL" id="CAE7357190.1"/>
    </source>
</evidence>
<evidence type="ECO:0000256" key="7">
    <source>
        <dbReference type="ARBA" id="ARBA00022825"/>
    </source>
</evidence>
<dbReference type="GO" id="GO:0005886">
    <property type="term" value="C:plasma membrane"/>
    <property type="evidence" value="ECO:0007669"/>
    <property type="project" value="UniProtKB-SubCell"/>
</dbReference>
<reference evidence="14" key="1">
    <citation type="submission" date="2021-02" db="EMBL/GenBank/DDBJ databases">
        <authorList>
            <person name="Dougan E. K."/>
            <person name="Rhodes N."/>
            <person name="Thang M."/>
            <person name="Chan C."/>
        </authorList>
    </citation>
    <scope>NUCLEOTIDE SEQUENCE</scope>
</reference>
<keyword evidence="5" id="KW-0812">Transmembrane</keyword>
<feature type="coiled-coil region" evidence="10">
    <location>
        <begin position="155"/>
        <end position="183"/>
    </location>
</feature>
<evidence type="ECO:0000259" key="13">
    <source>
        <dbReference type="Pfam" id="PF08496"/>
    </source>
</evidence>
<evidence type="ECO:0000313" key="15">
    <source>
        <dbReference type="Proteomes" id="UP000604046"/>
    </source>
</evidence>
<evidence type="ECO:0000256" key="10">
    <source>
        <dbReference type="SAM" id="Coils"/>
    </source>
</evidence>
<feature type="domain" description="Peptidase S49" evidence="12">
    <location>
        <begin position="273"/>
        <end position="421"/>
    </location>
</feature>
<dbReference type="PANTHER" id="PTHR42987">
    <property type="entry name" value="PEPTIDASE S49"/>
    <property type="match status" value="1"/>
</dbReference>
<evidence type="ECO:0000256" key="11">
    <source>
        <dbReference type="SAM" id="MobiDB-lite"/>
    </source>
</evidence>
<accession>A0A812PKY2</accession>
<comment type="similarity">
    <text evidence="2">Belongs to the peptidase S49 family.</text>
</comment>
<keyword evidence="6" id="KW-0378">Hydrolase</keyword>
<dbReference type="PANTHER" id="PTHR42987:SF4">
    <property type="entry name" value="PROTEASE SOHB-RELATED"/>
    <property type="match status" value="1"/>
</dbReference>
<dbReference type="Pfam" id="PF08496">
    <property type="entry name" value="Peptidase_S49_N"/>
    <property type="match status" value="1"/>
</dbReference>
<organism evidence="14 15">
    <name type="scientific">Symbiodinium natans</name>
    <dbReference type="NCBI Taxonomy" id="878477"/>
    <lineage>
        <taxon>Eukaryota</taxon>
        <taxon>Sar</taxon>
        <taxon>Alveolata</taxon>
        <taxon>Dinophyceae</taxon>
        <taxon>Suessiales</taxon>
        <taxon>Symbiodiniaceae</taxon>
        <taxon>Symbiodinium</taxon>
    </lineage>
</organism>
<sequence>MASSSEAPKPEEPGAEEPKASEEPKAEESTEEPKAEEPTPDPAPKAGRTFSQRELYQAGRRINDNTGKVKQGLGATLALGGTGILVWHHWAAFASFNCLGAGLLALGAAIARTGTSRGEKAGEAHFKLRLLNNSDRWKADAKALDTLLGTDTFQQKDLAKAAAEAEKKEQQLLKEAVKKQSEDVKEALKAGEGAAEIQARLRPRTFVFDFSTSSLDAGVPGGKSMKKRLQDFRDTISFILHCATEHDEAVVRITSPGGAVIDYGYASSQLMRLRQRGLKLTACVDMVAASGGYMMACTADTIVATPFSLVGSIGVLASLPNFNKVLRRYEVDWLQFTGGRYKRTVDPMSEPTEEGIEKMKQEINTVHDAFKGMVLKQRTHLDMDEVATGEAFLGSEGKERGLVDRLATSDEVLEERMEVSDVIEVSLTEKKRGLRELLEGKIEAAENLVVDCWERATGLGRRGAVELKDPQF</sequence>
<comment type="subcellular location">
    <subcellularLocation>
        <location evidence="1">Cell membrane</location>
    </subcellularLocation>
</comment>
<keyword evidence="10" id="KW-0175">Coiled coil</keyword>
<keyword evidence="4" id="KW-0645">Protease</keyword>
<name>A0A812PKY2_9DINO</name>
<dbReference type="GO" id="GO:0006508">
    <property type="term" value="P:proteolysis"/>
    <property type="evidence" value="ECO:0007669"/>
    <property type="project" value="UniProtKB-KW"/>
</dbReference>
<dbReference type="CDD" id="cd07023">
    <property type="entry name" value="S49_Sppa_N_C"/>
    <property type="match status" value="1"/>
</dbReference>
<evidence type="ECO:0000259" key="12">
    <source>
        <dbReference type="Pfam" id="PF01343"/>
    </source>
</evidence>
<keyword evidence="9" id="KW-0472">Membrane</keyword>
<dbReference type="NCBIfam" id="NF008745">
    <property type="entry name" value="PRK11778.1"/>
    <property type="match status" value="1"/>
</dbReference>
<evidence type="ECO:0000256" key="1">
    <source>
        <dbReference type="ARBA" id="ARBA00004236"/>
    </source>
</evidence>
<evidence type="ECO:0000256" key="8">
    <source>
        <dbReference type="ARBA" id="ARBA00022989"/>
    </source>
</evidence>
<dbReference type="AlphaFoldDB" id="A0A812PKY2"/>
<protein>
    <submittedName>
        <fullName evidence="14">SohB protein</fullName>
    </submittedName>
</protein>
<dbReference type="InterPro" id="IPR047272">
    <property type="entry name" value="S49_SppA_C"/>
</dbReference>
<keyword evidence="7" id="KW-0720">Serine protease</keyword>
<feature type="region of interest" description="Disordered" evidence="11">
    <location>
        <begin position="1"/>
        <end position="49"/>
    </location>
</feature>
<dbReference type="Gene3D" id="3.90.226.10">
    <property type="entry name" value="2-enoyl-CoA Hydratase, Chain A, domain 1"/>
    <property type="match status" value="1"/>
</dbReference>
<gene>
    <name evidence="14" type="primary">sohB</name>
    <name evidence="14" type="ORF">SNAT2548_LOCUS19046</name>
</gene>
<comment type="caution">
    <text evidence="14">The sequence shown here is derived from an EMBL/GenBank/DDBJ whole genome shotgun (WGS) entry which is preliminary data.</text>
</comment>
<dbReference type="InterPro" id="IPR013703">
    <property type="entry name" value="Peptidase_S49_N_proteobac"/>
</dbReference>
<dbReference type="Proteomes" id="UP000604046">
    <property type="component" value="Unassembled WGS sequence"/>
</dbReference>
<proteinExistence type="inferred from homology"/>
<evidence type="ECO:0000256" key="5">
    <source>
        <dbReference type="ARBA" id="ARBA00022692"/>
    </source>
</evidence>
<dbReference type="EMBL" id="CAJNDS010002164">
    <property type="protein sequence ID" value="CAE7357190.1"/>
    <property type="molecule type" value="Genomic_DNA"/>
</dbReference>
<dbReference type="OrthoDB" id="45421at2759"/>
<keyword evidence="3" id="KW-1003">Cell membrane</keyword>
<keyword evidence="15" id="KW-1185">Reference proteome</keyword>
<evidence type="ECO:0000256" key="3">
    <source>
        <dbReference type="ARBA" id="ARBA00022475"/>
    </source>
</evidence>
<evidence type="ECO:0000256" key="2">
    <source>
        <dbReference type="ARBA" id="ARBA00008683"/>
    </source>
</evidence>
<keyword evidence="8" id="KW-1133">Transmembrane helix</keyword>
<evidence type="ECO:0000256" key="9">
    <source>
        <dbReference type="ARBA" id="ARBA00023136"/>
    </source>
</evidence>
<dbReference type="InterPro" id="IPR002142">
    <property type="entry name" value="Peptidase_S49"/>
</dbReference>
<dbReference type="GO" id="GO:0004252">
    <property type="term" value="F:serine-type endopeptidase activity"/>
    <property type="evidence" value="ECO:0007669"/>
    <property type="project" value="InterPro"/>
</dbReference>
<dbReference type="Pfam" id="PF01343">
    <property type="entry name" value="Peptidase_S49"/>
    <property type="match status" value="1"/>
</dbReference>
<feature type="domain" description="Peptidase S49 N-terminal proteobacteria" evidence="13">
    <location>
        <begin position="156"/>
        <end position="270"/>
    </location>
</feature>
<dbReference type="InterPro" id="IPR029045">
    <property type="entry name" value="ClpP/crotonase-like_dom_sf"/>
</dbReference>
<feature type="compositionally biased region" description="Basic and acidic residues" evidence="11">
    <location>
        <begin position="8"/>
        <end position="37"/>
    </location>
</feature>
<evidence type="ECO:0000256" key="4">
    <source>
        <dbReference type="ARBA" id="ARBA00022670"/>
    </source>
</evidence>